<dbReference type="PANTHER" id="PTHR43404:SF1">
    <property type="entry name" value="MNN4P"/>
    <property type="match status" value="1"/>
</dbReference>
<organism evidence="2">
    <name type="scientific">Amphimedon queenslandica</name>
    <name type="common">Sponge</name>
    <dbReference type="NCBI Taxonomy" id="400682"/>
    <lineage>
        <taxon>Eukaryota</taxon>
        <taxon>Metazoa</taxon>
        <taxon>Porifera</taxon>
        <taxon>Demospongiae</taxon>
        <taxon>Heteroscleromorpha</taxon>
        <taxon>Haplosclerida</taxon>
        <taxon>Niphatidae</taxon>
        <taxon>Amphimedon</taxon>
    </lineage>
</organism>
<dbReference type="InParanoid" id="A0A1X7UC93"/>
<dbReference type="Pfam" id="PF04991">
    <property type="entry name" value="LicD"/>
    <property type="match status" value="2"/>
</dbReference>
<sequence length="250" mass="28776">MYRADYTSIVERKEERTSNSEGKKLINYYGILESEKELLIKESTILKPYRLEVLAGIADLLNSMRVKWWLSDGTLLGWYRNQSMLPHDYDVDVSVLEDDLQAIWRNRAKLPSSIVLENKGPTDKTQFVWVTDEISIPYDPSFKSSKKLAAYHIHIPPKPQSDTFFWDASTDVITFSRNEANGCWSANFHTNGGGINDEFPDDVLFPLVESKFEGVSVYVPQKPKEYLEILFGYIGEDAVWDPATNKYKKK</sequence>
<reference evidence="2" key="1">
    <citation type="submission" date="2017-05" db="UniProtKB">
        <authorList>
            <consortium name="EnsemblMetazoa"/>
        </authorList>
    </citation>
    <scope>IDENTIFICATION</scope>
</reference>
<protein>
    <recommendedName>
        <fullName evidence="1">LicD/FKTN/FKRP nucleotidyltransferase domain-containing protein</fullName>
    </recommendedName>
</protein>
<feature type="domain" description="LicD/FKTN/FKRP nucleotidyltransferase" evidence="1">
    <location>
        <begin position="195"/>
        <end position="232"/>
    </location>
</feature>
<evidence type="ECO:0000259" key="1">
    <source>
        <dbReference type="Pfam" id="PF04991"/>
    </source>
</evidence>
<proteinExistence type="predicted"/>
<dbReference type="InterPro" id="IPR007074">
    <property type="entry name" value="LicD/FKTN/FKRP_NTP_transf"/>
</dbReference>
<dbReference type="AlphaFoldDB" id="A0A1X7UC93"/>
<dbReference type="GO" id="GO:0009100">
    <property type="term" value="P:glycoprotein metabolic process"/>
    <property type="evidence" value="ECO:0007669"/>
    <property type="project" value="UniProtKB-ARBA"/>
</dbReference>
<evidence type="ECO:0000313" key="2">
    <source>
        <dbReference type="EnsemblMetazoa" id="Aqu2.1.25396_001"/>
    </source>
</evidence>
<dbReference type="PANTHER" id="PTHR43404">
    <property type="entry name" value="LIPOPOLYSACCHARIDE CHOLINEPHOSPHOTRANSFERASE LICD"/>
    <property type="match status" value="1"/>
</dbReference>
<dbReference type="InterPro" id="IPR052942">
    <property type="entry name" value="LPS_cholinephosphotransferase"/>
</dbReference>
<accession>A0A1X7UC93</accession>
<dbReference type="EnsemblMetazoa" id="Aqu2.1.25396_001">
    <property type="protein sequence ID" value="Aqu2.1.25396_001"/>
    <property type="gene ID" value="Aqu2.1.25396"/>
</dbReference>
<feature type="domain" description="LicD/FKTN/FKRP nucleotidyltransferase" evidence="1">
    <location>
        <begin position="66"/>
        <end position="105"/>
    </location>
</feature>
<dbReference type="OMA" id="AYHIHIP"/>
<dbReference type="OrthoDB" id="5964170at2759"/>
<name>A0A1X7UC93_AMPQE</name>